<evidence type="ECO:0000256" key="1">
    <source>
        <dbReference type="ARBA" id="ARBA00001974"/>
    </source>
</evidence>
<evidence type="ECO:0000313" key="7">
    <source>
        <dbReference type="Proteomes" id="UP000583496"/>
    </source>
</evidence>
<keyword evidence="4" id="KW-0521">NADP</keyword>
<dbReference type="SUPFAM" id="SSF51971">
    <property type="entry name" value="Nucleotide-binding domain"/>
    <property type="match status" value="1"/>
</dbReference>
<sequence length="294" mass="31560">SAVSVLQKTDITDSSLAALACSKVKRVWLVGRRGPLQVAFTIKELREMINLPGSRAVLDPANFAGLENAVKDAPRPRKRLTELMIKTALEKPVEVQAGAAAPREWGLKFQRSPQEVLPSTDGRRARGVRMALTRLEGSGDSAKAIPTGDVEELECGLVLSSIGYRSLPLDPAVPFDSQRGVIPNSSGRVEGVPGLYCSGWVKRGPTGVIITTMNDSFDTAQSVLEDLQGGVLDVSPSREGFGAVESILRSRGVRPVSFSDWEKIDAAEVARGKAAGKPREKIVDPAEMLRIIGH</sequence>
<dbReference type="PANTHER" id="PTHR48467:SF1">
    <property type="entry name" value="GLUTAMATE SYNTHASE 1 [NADH], CHLOROPLASTIC-LIKE"/>
    <property type="match status" value="1"/>
</dbReference>
<dbReference type="PANTHER" id="PTHR48467">
    <property type="entry name" value="GLUTAMATE SYNTHASE 1 [NADH], CHLOROPLASTIC-LIKE"/>
    <property type="match status" value="1"/>
</dbReference>
<feature type="non-terminal residue" evidence="6">
    <location>
        <position position="1"/>
    </location>
</feature>
<comment type="cofactor">
    <cofactor evidence="1">
        <name>FAD</name>
        <dbReference type="ChEBI" id="CHEBI:57692"/>
    </cofactor>
</comment>
<feature type="non-terminal residue" evidence="6">
    <location>
        <position position="294"/>
    </location>
</feature>
<name>A0A7L2T7R0_POMRU</name>
<keyword evidence="2" id="KW-0285">Flavoprotein</keyword>
<keyword evidence="3" id="KW-0274">FAD</keyword>
<dbReference type="Gene3D" id="3.40.50.720">
    <property type="entry name" value="NAD(P)-binding Rossmann-like Domain"/>
    <property type="match status" value="1"/>
</dbReference>
<dbReference type="InterPro" id="IPR036188">
    <property type="entry name" value="FAD/NAD-bd_sf"/>
</dbReference>
<evidence type="ECO:0000256" key="2">
    <source>
        <dbReference type="ARBA" id="ARBA00022630"/>
    </source>
</evidence>
<keyword evidence="7" id="KW-1185">Reference proteome</keyword>
<gene>
    <name evidence="6" type="primary">Fdxr</name>
    <name evidence="6" type="ORF">POSRUF_R02729</name>
</gene>
<dbReference type="InterPro" id="IPR055275">
    <property type="entry name" value="Ferredox_Rdtase"/>
</dbReference>
<dbReference type="OrthoDB" id="333024at2759"/>
<comment type="caution">
    <text evidence="6">The sequence shown here is derived from an EMBL/GenBank/DDBJ whole genome shotgun (WGS) entry which is preliminary data.</text>
</comment>
<protein>
    <submittedName>
        <fullName evidence="6">ADRO protein</fullName>
    </submittedName>
</protein>
<reference evidence="6 7" key="1">
    <citation type="submission" date="2019-09" db="EMBL/GenBank/DDBJ databases">
        <title>Bird 10,000 Genomes (B10K) Project - Family phase.</title>
        <authorList>
            <person name="Zhang G."/>
        </authorList>
    </citation>
    <scope>NUCLEOTIDE SEQUENCE [LARGE SCALE GENOMIC DNA]</scope>
    <source>
        <strain evidence="6">B10K-DU-002-71</strain>
        <tissue evidence="6">Muscle</tissue>
    </source>
</reference>
<dbReference type="EMBL" id="VYZT01021058">
    <property type="protein sequence ID" value="NXS29922.1"/>
    <property type="molecule type" value="Genomic_DNA"/>
</dbReference>
<evidence type="ECO:0000256" key="5">
    <source>
        <dbReference type="ARBA" id="ARBA00023002"/>
    </source>
</evidence>
<dbReference type="SUPFAM" id="SSF51905">
    <property type="entry name" value="FAD/NAD(P)-binding domain"/>
    <property type="match status" value="1"/>
</dbReference>
<proteinExistence type="predicted"/>
<dbReference type="Proteomes" id="UP000583496">
    <property type="component" value="Unassembled WGS sequence"/>
</dbReference>
<organism evidence="6 7">
    <name type="scientific">Pomatostomus ruficeps</name>
    <name type="common">Chestnut-crowned babbler</name>
    <dbReference type="NCBI Taxonomy" id="9176"/>
    <lineage>
        <taxon>Eukaryota</taxon>
        <taxon>Metazoa</taxon>
        <taxon>Chordata</taxon>
        <taxon>Craniata</taxon>
        <taxon>Vertebrata</taxon>
        <taxon>Euteleostomi</taxon>
        <taxon>Archelosauria</taxon>
        <taxon>Archosauria</taxon>
        <taxon>Dinosauria</taxon>
        <taxon>Saurischia</taxon>
        <taxon>Theropoda</taxon>
        <taxon>Coelurosauria</taxon>
        <taxon>Aves</taxon>
        <taxon>Neognathae</taxon>
        <taxon>Neoaves</taxon>
        <taxon>Telluraves</taxon>
        <taxon>Australaves</taxon>
        <taxon>Passeriformes</taxon>
        <taxon>Sylvioidea</taxon>
        <taxon>Timaliidae</taxon>
        <taxon>Pomatostomus</taxon>
    </lineage>
</organism>
<accession>A0A7L2T7R0</accession>
<evidence type="ECO:0000256" key="3">
    <source>
        <dbReference type="ARBA" id="ARBA00022827"/>
    </source>
</evidence>
<dbReference type="AlphaFoldDB" id="A0A7L2T7R0"/>
<keyword evidence="5" id="KW-0560">Oxidoreductase</keyword>
<evidence type="ECO:0000256" key="4">
    <source>
        <dbReference type="ARBA" id="ARBA00022857"/>
    </source>
</evidence>
<evidence type="ECO:0000313" key="6">
    <source>
        <dbReference type="EMBL" id="NXS29922.1"/>
    </source>
</evidence>
<dbReference type="GO" id="GO:0016491">
    <property type="term" value="F:oxidoreductase activity"/>
    <property type="evidence" value="ECO:0007669"/>
    <property type="project" value="UniProtKB-KW"/>
</dbReference>